<feature type="domain" description="Thiolase N-terminal" evidence="7">
    <location>
        <begin position="18"/>
        <end position="298"/>
    </location>
</feature>
<evidence type="ECO:0000256" key="5">
    <source>
        <dbReference type="ARBA" id="ARBA00024073"/>
    </source>
</evidence>
<dbReference type="Gene3D" id="3.40.47.10">
    <property type="match status" value="1"/>
</dbReference>
<evidence type="ECO:0000256" key="3">
    <source>
        <dbReference type="ARBA" id="ARBA00022679"/>
    </source>
</evidence>
<dbReference type="InterPro" id="IPR020610">
    <property type="entry name" value="Thiolase_AS"/>
</dbReference>
<comment type="caution">
    <text evidence="9">The sequence shown here is derived from an EMBL/GenBank/DDBJ whole genome shotgun (WGS) entry which is preliminary data.</text>
</comment>
<evidence type="ECO:0000259" key="7">
    <source>
        <dbReference type="Pfam" id="PF00108"/>
    </source>
</evidence>
<dbReference type="EC" id="2.3.1.16" evidence="5"/>
<evidence type="ECO:0000256" key="1">
    <source>
        <dbReference type="ARBA" id="ARBA00005189"/>
    </source>
</evidence>
<accession>A0ABP9VGH2</accession>
<dbReference type="RefSeq" id="WP_353543713.1">
    <property type="nucleotide sequence ID" value="NZ_BAABRN010000064.1"/>
</dbReference>
<sequence>MTKTQQAVTAAQLQDNDVVIVSAVRSPIGAIRGSLSTVRPDDLAGLVIAEAVRRAGVPAEQIEEVIFGCANQAGEDNRNVARMGGLLAGLPDSVAGVTVNRLCASGLAAVNMAARAIRNGDGDVYVVGGVESMTRAPLSMPKGAGAFQNGNVTVYDTTLGWRYPNPALEAKFPLEAMGETAENIVERSREGAYAGGEITRADQDAFALESQKRAVAAINAGKFKAQIMPVEVKGRKGVTVFDTDEHPRMKKGGDTYALDTDEATMSGLKPAFRKGGSVTAGNASGLNDGAAALVLTSAKKARELGLKPLARWVGGAAAGVEARVMGLGPIPATRKALERTGLSVEDLDLVELNEAFAAQALACIRELGLDQSKVNVNGGAIALGHPLGMSGARLIVALTHELAARGERYGLATLCVGVGQGEAAIIERVEA</sequence>
<gene>
    <name evidence="9" type="primary">paaJ</name>
    <name evidence="9" type="ORF">Dxin01_03497</name>
</gene>
<organism evidence="9 10">
    <name type="scientific">Deinococcus xinjiangensis</name>
    <dbReference type="NCBI Taxonomy" id="457454"/>
    <lineage>
        <taxon>Bacteria</taxon>
        <taxon>Thermotogati</taxon>
        <taxon>Deinococcota</taxon>
        <taxon>Deinococci</taxon>
        <taxon>Deinococcales</taxon>
        <taxon>Deinococcaceae</taxon>
        <taxon>Deinococcus</taxon>
    </lineage>
</organism>
<dbReference type="PROSITE" id="PS00737">
    <property type="entry name" value="THIOLASE_2"/>
    <property type="match status" value="1"/>
</dbReference>
<dbReference type="PANTHER" id="PTHR43853:SF2">
    <property type="entry name" value="3-OXOADIPYL-COA_3-OXO-5,6-DEHYDROSUBERYL-COA THIOLASE"/>
    <property type="match status" value="1"/>
</dbReference>
<evidence type="ECO:0000313" key="9">
    <source>
        <dbReference type="EMBL" id="GAA5503736.1"/>
    </source>
</evidence>
<evidence type="ECO:0000313" key="10">
    <source>
        <dbReference type="Proteomes" id="UP001458946"/>
    </source>
</evidence>
<reference evidence="9 10" key="1">
    <citation type="submission" date="2024-02" db="EMBL/GenBank/DDBJ databases">
        <title>Deinococcus xinjiangensis NBRC 107630.</title>
        <authorList>
            <person name="Ichikawa N."/>
            <person name="Katano-Makiyama Y."/>
            <person name="Hidaka K."/>
        </authorList>
    </citation>
    <scope>NUCLEOTIDE SEQUENCE [LARGE SCALE GENOMIC DNA]</scope>
    <source>
        <strain evidence="9 10">NBRC 107630</strain>
    </source>
</reference>
<dbReference type="CDD" id="cd00751">
    <property type="entry name" value="thiolase"/>
    <property type="match status" value="1"/>
</dbReference>
<dbReference type="InterPro" id="IPR020616">
    <property type="entry name" value="Thiolase_N"/>
</dbReference>
<comment type="pathway">
    <text evidence="1">Lipid metabolism.</text>
</comment>
<dbReference type="PROSITE" id="PS00099">
    <property type="entry name" value="THIOLASE_3"/>
    <property type="match status" value="1"/>
</dbReference>
<dbReference type="Pfam" id="PF02803">
    <property type="entry name" value="Thiolase_C"/>
    <property type="match status" value="1"/>
</dbReference>
<dbReference type="PANTHER" id="PTHR43853">
    <property type="entry name" value="3-KETOACYL-COA THIOLASE, PEROXISOMAL"/>
    <property type="match status" value="1"/>
</dbReference>
<dbReference type="Proteomes" id="UP001458946">
    <property type="component" value="Unassembled WGS sequence"/>
</dbReference>
<dbReference type="PIRSF" id="PIRSF000429">
    <property type="entry name" value="Ac-CoA_Ac_transf"/>
    <property type="match status" value="1"/>
</dbReference>
<dbReference type="Pfam" id="PF00108">
    <property type="entry name" value="Thiolase_N"/>
    <property type="match status" value="1"/>
</dbReference>
<dbReference type="InterPro" id="IPR020617">
    <property type="entry name" value="Thiolase_C"/>
</dbReference>
<dbReference type="InterPro" id="IPR020615">
    <property type="entry name" value="Thiolase_acyl_enz_int_AS"/>
</dbReference>
<keyword evidence="3 6" id="KW-0808">Transferase</keyword>
<proteinExistence type="inferred from homology"/>
<dbReference type="NCBIfam" id="TIGR01930">
    <property type="entry name" value="AcCoA-C-Actrans"/>
    <property type="match status" value="1"/>
</dbReference>
<evidence type="ECO:0000256" key="4">
    <source>
        <dbReference type="ARBA" id="ARBA00023315"/>
    </source>
</evidence>
<protein>
    <recommendedName>
        <fullName evidence="5">acetyl-CoA C-acyltransferase</fullName>
        <ecNumber evidence="5">2.3.1.16</ecNumber>
    </recommendedName>
</protein>
<evidence type="ECO:0000259" key="8">
    <source>
        <dbReference type="Pfam" id="PF02803"/>
    </source>
</evidence>
<dbReference type="InterPro" id="IPR016039">
    <property type="entry name" value="Thiolase-like"/>
</dbReference>
<name>A0ABP9VGH2_9DEIO</name>
<evidence type="ECO:0000256" key="2">
    <source>
        <dbReference type="ARBA" id="ARBA00010982"/>
    </source>
</evidence>
<keyword evidence="4 6" id="KW-0012">Acyltransferase</keyword>
<dbReference type="EMBL" id="BAABRN010000064">
    <property type="protein sequence ID" value="GAA5503736.1"/>
    <property type="molecule type" value="Genomic_DNA"/>
</dbReference>
<dbReference type="InterPro" id="IPR020613">
    <property type="entry name" value="Thiolase_CS"/>
</dbReference>
<comment type="similarity">
    <text evidence="2 6">Belongs to the thiolase-like superfamily. Thiolase family.</text>
</comment>
<evidence type="ECO:0000256" key="6">
    <source>
        <dbReference type="RuleBase" id="RU003557"/>
    </source>
</evidence>
<feature type="domain" description="Thiolase C-terminal" evidence="8">
    <location>
        <begin position="306"/>
        <end position="428"/>
    </location>
</feature>
<dbReference type="SUPFAM" id="SSF53901">
    <property type="entry name" value="Thiolase-like"/>
    <property type="match status" value="2"/>
</dbReference>
<dbReference type="InterPro" id="IPR002155">
    <property type="entry name" value="Thiolase"/>
</dbReference>
<keyword evidence="10" id="KW-1185">Reference proteome</keyword>
<dbReference type="PROSITE" id="PS00098">
    <property type="entry name" value="THIOLASE_1"/>
    <property type="match status" value="1"/>
</dbReference>
<dbReference type="InterPro" id="IPR050215">
    <property type="entry name" value="Thiolase-like_sf_Thiolase"/>
</dbReference>